<dbReference type="GO" id="GO:0005634">
    <property type="term" value="C:nucleus"/>
    <property type="evidence" value="ECO:0007669"/>
    <property type="project" value="TreeGrafter"/>
</dbReference>
<dbReference type="Proteomes" id="UP000541444">
    <property type="component" value="Unassembled WGS sequence"/>
</dbReference>
<evidence type="ECO:0000313" key="3">
    <source>
        <dbReference type="EMBL" id="KAF6165415.1"/>
    </source>
</evidence>
<dbReference type="PANTHER" id="PTHR10694">
    <property type="entry name" value="LYSINE-SPECIFIC DEMETHYLASE"/>
    <property type="match status" value="1"/>
</dbReference>
<evidence type="ECO:0008006" key="5">
    <source>
        <dbReference type="Google" id="ProtNLM"/>
    </source>
</evidence>
<organism evidence="3 4">
    <name type="scientific">Kingdonia uniflora</name>
    <dbReference type="NCBI Taxonomy" id="39325"/>
    <lineage>
        <taxon>Eukaryota</taxon>
        <taxon>Viridiplantae</taxon>
        <taxon>Streptophyta</taxon>
        <taxon>Embryophyta</taxon>
        <taxon>Tracheophyta</taxon>
        <taxon>Spermatophyta</taxon>
        <taxon>Magnoliopsida</taxon>
        <taxon>Ranunculales</taxon>
        <taxon>Circaeasteraceae</taxon>
        <taxon>Kingdonia</taxon>
    </lineage>
</organism>
<dbReference type="InterPro" id="IPR003347">
    <property type="entry name" value="JmjC_dom"/>
</dbReference>
<dbReference type="EMBL" id="JACGCM010000854">
    <property type="protein sequence ID" value="KAF6165415.1"/>
    <property type="molecule type" value="Genomic_DNA"/>
</dbReference>
<dbReference type="PROSITE" id="PS51183">
    <property type="entry name" value="JMJN"/>
    <property type="match status" value="1"/>
</dbReference>
<keyword evidence="4" id="KW-1185">Reference proteome</keyword>
<dbReference type="Gene3D" id="2.60.120.650">
    <property type="entry name" value="Cupin"/>
    <property type="match status" value="1"/>
</dbReference>
<proteinExistence type="predicted"/>
<dbReference type="GO" id="GO:0034647">
    <property type="term" value="F:histone H3K4me/H3K4me2/H3K4me3 demethylase activity"/>
    <property type="evidence" value="ECO:0007669"/>
    <property type="project" value="TreeGrafter"/>
</dbReference>
<dbReference type="OrthoDB" id="9547406at2759"/>
<gene>
    <name evidence="3" type="ORF">GIB67_018859</name>
</gene>
<feature type="domain" description="JmjC" evidence="2">
    <location>
        <begin position="192"/>
        <end position="343"/>
    </location>
</feature>
<protein>
    <recommendedName>
        <fullName evidence="5">Lysine-specific demethylase REF6</fullName>
    </recommendedName>
</protein>
<evidence type="ECO:0000313" key="4">
    <source>
        <dbReference type="Proteomes" id="UP000541444"/>
    </source>
</evidence>
<feature type="domain" description="JmjN" evidence="1">
    <location>
        <begin position="18"/>
        <end position="59"/>
    </location>
</feature>
<dbReference type="SUPFAM" id="SSF51197">
    <property type="entry name" value="Clavaminate synthase-like"/>
    <property type="match status" value="1"/>
</dbReference>
<sequence length="385" mass="43573">MAEQPPEIPNWIKALPVAPEFRPTLEEFDDPISYILKIEKEASKYGICKIIPPVAQQAKKTVITNLTRSFAARNPTDKSPTFTTRCQQVGFCPRKPRPFQRPVWQSGETYTLQEFEAKAKVFEKNYLKRSGNGNGRKGKGFSPLEIETLFWRASVDKPFNVEYANDIPGSAFVPINIKKWRETGGEAGTVGETAWNMRGVSRAEGSLLRFMKEEISGVTSPMVYLAMLFSWFAWHVEDHDLHSLNYMHLGAGKTWYGVPRDAGIAFTEVVRVHGYGGEVNPLGKLNTLFFIYHMYVIAVKVLLCFAQCVCMVNETYVPGISFQIPYPIKSLCHIYGVYVQLFYSRVRMINKAIDNGAIKGFKVGEQQTLIVHLQLIDDMLFFVGA</sequence>
<evidence type="ECO:0000259" key="1">
    <source>
        <dbReference type="PROSITE" id="PS51183"/>
    </source>
</evidence>
<reference evidence="3 4" key="1">
    <citation type="journal article" date="2020" name="IScience">
        <title>Genome Sequencing of the Endangered Kingdonia uniflora (Circaeasteraceae, Ranunculales) Reveals Potential Mechanisms of Evolutionary Specialization.</title>
        <authorList>
            <person name="Sun Y."/>
            <person name="Deng T."/>
            <person name="Zhang A."/>
            <person name="Moore M.J."/>
            <person name="Landis J.B."/>
            <person name="Lin N."/>
            <person name="Zhang H."/>
            <person name="Zhang X."/>
            <person name="Huang J."/>
            <person name="Zhang X."/>
            <person name="Sun H."/>
            <person name="Wang H."/>
        </authorList>
    </citation>
    <scope>NUCLEOTIDE SEQUENCE [LARGE SCALE GENOMIC DNA]</scope>
    <source>
        <strain evidence="3">TB1705</strain>
        <tissue evidence="3">Leaf</tissue>
    </source>
</reference>
<evidence type="ECO:0000259" key="2">
    <source>
        <dbReference type="PROSITE" id="PS51184"/>
    </source>
</evidence>
<dbReference type="AlphaFoldDB" id="A0A7J7NE07"/>
<accession>A0A7J7NE07</accession>
<dbReference type="PROSITE" id="PS51184">
    <property type="entry name" value="JMJC"/>
    <property type="match status" value="1"/>
</dbReference>
<name>A0A7J7NE07_9MAGN</name>
<dbReference type="InterPro" id="IPR003349">
    <property type="entry name" value="JmjN"/>
</dbReference>
<dbReference type="SMART" id="SM00545">
    <property type="entry name" value="JmjN"/>
    <property type="match status" value="1"/>
</dbReference>
<dbReference type="PANTHER" id="PTHR10694:SF38">
    <property type="entry name" value="LYSINE-SPECIFIC DEMETHYLASE REF6"/>
    <property type="match status" value="1"/>
</dbReference>
<dbReference type="SMART" id="SM00558">
    <property type="entry name" value="JmjC"/>
    <property type="match status" value="1"/>
</dbReference>
<dbReference type="GO" id="GO:0010468">
    <property type="term" value="P:regulation of gene expression"/>
    <property type="evidence" value="ECO:0007669"/>
    <property type="project" value="TreeGrafter"/>
</dbReference>
<comment type="caution">
    <text evidence="3">The sequence shown here is derived from an EMBL/GenBank/DDBJ whole genome shotgun (WGS) entry which is preliminary data.</text>
</comment>
<dbReference type="GO" id="GO:0000785">
    <property type="term" value="C:chromatin"/>
    <property type="evidence" value="ECO:0007669"/>
    <property type="project" value="TreeGrafter"/>
</dbReference>
<dbReference type="Pfam" id="PF02373">
    <property type="entry name" value="JmjC"/>
    <property type="match status" value="1"/>
</dbReference>
<dbReference type="Pfam" id="PF02375">
    <property type="entry name" value="JmjN"/>
    <property type="match status" value="1"/>
</dbReference>